<evidence type="ECO:0000313" key="3">
    <source>
        <dbReference type="Proteomes" id="UP000827092"/>
    </source>
</evidence>
<dbReference type="Proteomes" id="UP000827092">
    <property type="component" value="Unassembled WGS sequence"/>
</dbReference>
<gene>
    <name evidence="2" type="ORF">JTE90_018676</name>
</gene>
<dbReference type="EMBL" id="JAFNEN010000200">
    <property type="protein sequence ID" value="KAG8189895.1"/>
    <property type="molecule type" value="Genomic_DNA"/>
</dbReference>
<evidence type="ECO:0000256" key="1">
    <source>
        <dbReference type="SAM" id="MobiDB-lite"/>
    </source>
</evidence>
<evidence type="ECO:0008006" key="4">
    <source>
        <dbReference type="Google" id="ProtNLM"/>
    </source>
</evidence>
<feature type="compositionally biased region" description="Basic and acidic residues" evidence="1">
    <location>
        <begin position="418"/>
        <end position="447"/>
    </location>
</feature>
<dbReference type="AlphaFoldDB" id="A0AAV6UZP9"/>
<feature type="compositionally biased region" description="Polar residues" evidence="1">
    <location>
        <begin position="370"/>
        <end position="399"/>
    </location>
</feature>
<dbReference type="SUPFAM" id="SSF56672">
    <property type="entry name" value="DNA/RNA polymerases"/>
    <property type="match status" value="1"/>
</dbReference>
<organism evidence="2 3">
    <name type="scientific">Oedothorax gibbosus</name>
    <dbReference type="NCBI Taxonomy" id="931172"/>
    <lineage>
        <taxon>Eukaryota</taxon>
        <taxon>Metazoa</taxon>
        <taxon>Ecdysozoa</taxon>
        <taxon>Arthropoda</taxon>
        <taxon>Chelicerata</taxon>
        <taxon>Arachnida</taxon>
        <taxon>Araneae</taxon>
        <taxon>Araneomorphae</taxon>
        <taxon>Entelegynae</taxon>
        <taxon>Araneoidea</taxon>
        <taxon>Linyphiidae</taxon>
        <taxon>Erigoninae</taxon>
        <taxon>Oedothorax</taxon>
    </lineage>
</organism>
<dbReference type="InterPro" id="IPR043502">
    <property type="entry name" value="DNA/RNA_pol_sf"/>
</dbReference>
<keyword evidence="3" id="KW-1185">Reference proteome</keyword>
<protein>
    <recommendedName>
        <fullName evidence="4">Reverse transcriptase domain-containing protein</fullName>
    </recommendedName>
</protein>
<evidence type="ECO:0000313" key="2">
    <source>
        <dbReference type="EMBL" id="KAG8189895.1"/>
    </source>
</evidence>
<accession>A0AAV6UZP9</accession>
<proteinExistence type="predicted"/>
<dbReference type="Gene3D" id="3.10.10.10">
    <property type="entry name" value="HIV Type 1 Reverse Transcriptase, subunit A, domain 1"/>
    <property type="match status" value="1"/>
</dbReference>
<dbReference type="InterPro" id="IPR050951">
    <property type="entry name" value="Retrovirus_Pol_polyprotein"/>
</dbReference>
<dbReference type="PANTHER" id="PTHR37984">
    <property type="entry name" value="PROTEIN CBG26694"/>
    <property type="match status" value="1"/>
</dbReference>
<feature type="region of interest" description="Disordered" evidence="1">
    <location>
        <begin position="370"/>
        <end position="447"/>
    </location>
</feature>
<name>A0AAV6UZP9_9ARAC</name>
<sequence>MPVYDDDDIEIYPALVKKDSRNETHILISNVTNKIVQLKEGTKIAEIERQLEDVKLQEVRAKRRQTLKESHFQLNHLNSHDRKKVSKLLMEYADVFSVEMATLGKTNIIQPEFSVRDDELRSGKYFPVPQALKSILRDQLDEMLQADIIEKSDSYITFPCIMVKKKSKPNTAQAYRLCVDFRSLNQLISYSNHPLPLAYAEIDKISGFSPYLIMFGQEPNLPHTVKLQEENKQANLPIVVESKLKTMAEIQQLVTANCKEATGKQQEYRLHKKAELRDFQRGEKVWERLGAVNYRVIEANRPNAKPQVIHAHRIIKFTERLPHLRLQTDSSQTKPKSLAQEIRKEYPSYNEEYDEGEEQLPLQLLLQGTHNTSQQNHTPSHIHNTPQYQVQTPAAQRTPHSPAPHSPHFLQTTPKLTVTRENEPQSQQDKREPRDTTYEQSSRQEGERIQSQIQEIHDAQESPNQLEIEDENTIEYDVSQYTDNRSRYNLRPRQHEQRDLNLGEKLLHWALEVTKP</sequence>
<reference evidence="2 3" key="1">
    <citation type="journal article" date="2022" name="Nat. Ecol. Evol.">
        <title>A masculinizing supergene underlies an exaggerated male reproductive morph in a spider.</title>
        <authorList>
            <person name="Hendrickx F."/>
            <person name="De Corte Z."/>
            <person name="Sonet G."/>
            <person name="Van Belleghem S.M."/>
            <person name="Kostlbacher S."/>
            <person name="Vangestel C."/>
        </authorList>
    </citation>
    <scope>NUCLEOTIDE SEQUENCE [LARGE SCALE GENOMIC DNA]</scope>
    <source>
        <strain evidence="2">W744_W776</strain>
    </source>
</reference>
<dbReference type="PANTHER" id="PTHR37984:SF5">
    <property type="entry name" value="PROTEIN NYNRIN-LIKE"/>
    <property type="match status" value="1"/>
</dbReference>
<dbReference type="GO" id="GO:0071897">
    <property type="term" value="P:DNA biosynthetic process"/>
    <property type="evidence" value="ECO:0007669"/>
    <property type="project" value="UniProtKB-ARBA"/>
</dbReference>
<comment type="caution">
    <text evidence="2">The sequence shown here is derived from an EMBL/GenBank/DDBJ whole genome shotgun (WGS) entry which is preliminary data.</text>
</comment>